<proteinExistence type="predicted"/>
<keyword evidence="3" id="KW-1185">Reference proteome</keyword>
<dbReference type="AlphaFoldDB" id="A0A965ZIF0"/>
<evidence type="ECO:0008006" key="4">
    <source>
        <dbReference type="Google" id="ProtNLM"/>
    </source>
</evidence>
<evidence type="ECO:0000313" key="2">
    <source>
        <dbReference type="EMBL" id="NCD70307.1"/>
    </source>
</evidence>
<sequence length="148" mass="17160">MQKYLSQRSNLLILIVEVVLLAVNILALFNDASFVITRKVAQAQILRVERVKSPNPYKVTLRYDNQYLNATVISYVDDIDRSYGEGLQKVKTTVDVYYGRYFPGEIYLADYKHPNARFLLLYPIFMLVIGIAIYYQISARRALKQQVV</sequence>
<name>A0A965ZIF0_9SPHI</name>
<keyword evidence="1" id="KW-0812">Transmembrane</keyword>
<feature type="transmembrane region" description="Helical" evidence="1">
    <location>
        <begin position="118"/>
        <end position="137"/>
    </location>
</feature>
<reference evidence="2" key="1">
    <citation type="submission" date="2020-01" db="EMBL/GenBank/DDBJ databases">
        <authorList>
            <person name="Seo Y.L."/>
        </authorList>
    </citation>
    <scope>NUCLEOTIDE SEQUENCE</scope>
    <source>
        <strain evidence="2">R11</strain>
    </source>
</reference>
<dbReference type="Proteomes" id="UP000638732">
    <property type="component" value="Unassembled WGS sequence"/>
</dbReference>
<accession>A0A965ZIF0</accession>
<keyword evidence="1" id="KW-1133">Transmembrane helix</keyword>
<comment type="caution">
    <text evidence="2">The sequence shown here is derived from an EMBL/GenBank/DDBJ whole genome shotgun (WGS) entry which is preliminary data.</text>
</comment>
<dbReference type="EMBL" id="WWEO01000043">
    <property type="protein sequence ID" value="NCD70307.1"/>
    <property type="molecule type" value="Genomic_DNA"/>
</dbReference>
<evidence type="ECO:0000256" key="1">
    <source>
        <dbReference type="SAM" id="Phobius"/>
    </source>
</evidence>
<feature type="transmembrane region" description="Helical" evidence="1">
    <location>
        <begin position="12"/>
        <end position="29"/>
    </location>
</feature>
<organism evidence="2 3">
    <name type="scientific">Mucilaginibacter agri</name>
    <dbReference type="NCBI Taxonomy" id="2695265"/>
    <lineage>
        <taxon>Bacteria</taxon>
        <taxon>Pseudomonadati</taxon>
        <taxon>Bacteroidota</taxon>
        <taxon>Sphingobacteriia</taxon>
        <taxon>Sphingobacteriales</taxon>
        <taxon>Sphingobacteriaceae</taxon>
        <taxon>Mucilaginibacter</taxon>
    </lineage>
</organism>
<evidence type="ECO:0000313" key="3">
    <source>
        <dbReference type="Proteomes" id="UP000638732"/>
    </source>
</evidence>
<gene>
    <name evidence="2" type="ORF">GSY63_13145</name>
</gene>
<reference evidence="2" key="2">
    <citation type="submission" date="2020-10" db="EMBL/GenBank/DDBJ databases">
        <title>Mucilaginibacter sp. nov., isolated from soil.</title>
        <authorList>
            <person name="Jeon C.O."/>
        </authorList>
    </citation>
    <scope>NUCLEOTIDE SEQUENCE</scope>
    <source>
        <strain evidence="2">R11</strain>
    </source>
</reference>
<keyword evidence="1" id="KW-0472">Membrane</keyword>
<protein>
    <recommendedName>
        <fullName evidence="4">DUF3592 domain-containing protein</fullName>
    </recommendedName>
</protein>